<dbReference type="InterPro" id="IPR001304">
    <property type="entry name" value="C-type_lectin-like"/>
</dbReference>
<dbReference type="SMART" id="SM00034">
    <property type="entry name" value="CLECT"/>
    <property type="match status" value="1"/>
</dbReference>
<dbReference type="PANTHER" id="PTHR46746">
    <property type="entry name" value="KILLER CELL LECTIN-LIKE RECEPTOR SUBFAMILY F MEMBER 2"/>
    <property type="match status" value="1"/>
</dbReference>
<evidence type="ECO:0000313" key="5">
    <source>
        <dbReference type="EMBL" id="KAI7789983.1"/>
    </source>
</evidence>
<dbReference type="AlphaFoldDB" id="A0A9W7T4W3"/>
<feature type="domain" description="C-type lectin" evidence="4">
    <location>
        <begin position="104"/>
        <end position="231"/>
    </location>
</feature>
<gene>
    <name evidence="5" type="ORF">IRJ41_024234</name>
</gene>
<dbReference type="EMBL" id="JAFHDT010000283">
    <property type="protein sequence ID" value="KAI7789983.1"/>
    <property type="molecule type" value="Genomic_DNA"/>
</dbReference>
<proteinExistence type="predicted"/>
<keyword evidence="3" id="KW-0472">Membrane</keyword>
<organism evidence="5 6">
    <name type="scientific">Triplophysa rosa</name>
    <name type="common">Cave loach</name>
    <dbReference type="NCBI Taxonomy" id="992332"/>
    <lineage>
        <taxon>Eukaryota</taxon>
        <taxon>Metazoa</taxon>
        <taxon>Chordata</taxon>
        <taxon>Craniata</taxon>
        <taxon>Vertebrata</taxon>
        <taxon>Euteleostomi</taxon>
        <taxon>Actinopterygii</taxon>
        <taxon>Neopterygii</taxon>
        <taxon>Teleostei</taxon>
        <taxon>Ostariophysi</taxon>
        <taxon>Cypriniformes</taxon>
        <taxon>Nemacheilidae</taxon>
        <taxon>Triplophysa</taxon>
    </lineage>
</organism>
<reference evidence="5" key="1">
    <citation type="submission" date="2021-02" db="EMBL/GenBank/DDBJ databases">
        <title>Comparative genomics reveals that relaxation of natural selection precedes convergent phenotypic evolution of cavefish.</title>
        <authorList>
            <person name="Peng Z."/>
        </authorList>
    </citation>
    <scope>NUCLEOTIDE SEQUENCE</scope>
    <source>
        <tissue evidence="5">Muscle</tissue>
    </source>
</reference>
<dbReference type="InterPro" id="IPR018378">
    <property type="entry name" value="C-type_lectin_CS"/>
</dbReference>
<comment type="caution">
    <text evidence="5">The sequence shown here is derived from an EMBL/GenBank/DDBJ whole genome shotgun (WGS) entry which is preliminary data.</text>
</comment>
<dbReference type="Proteomes" id="UP001059041">
    <property type="component" value="Unassembled WGS sequence"/>
</dbReference>
<feature type="transmembrane region" description="Helical" evidence="3">
    <location>
        <begin position="35"/>
        <end position="59"/>
    </location>
</feature>
<evidence type="ECO:0000313" key="6">
    <source>
        <dbReference type="Proteomes" id="UP001059041"/>
    </source>
</evidence>
<dbReference type="InterPro" id="IPR033989">
    <property type="entry name" value="CD209-like_CTLD"/>
</dbReference>
<dbReference type="Pfam" id="PF00059">
    <property type="entry name" value="Lectin_C"/>
    <property type="match status" value="1"/>
</dbReference>
<evidence type="ECO:0000256" key="3">
    <source>
        <dbReference type="SAM" id="Phobius"/>
    </source>
</evidence>
<keyword evidence="2" id="KW-1015">Disulfide bond</keyword>
<dbReference type="PROSITE" id="PS50041">
    <property type="entry name" value="C_TYPE_LECTIN_2"/>
    <property type="match status" value="1"/>
</dbReference>
<dbReference type="InterPro" id="IPR016186">
    <property type="entry name" value="C-type_lectin-like/link_sf"/>
</dbReference>
<sequence length="245" mass="27649">MDPVYENSAYKDSTAEFRGDSTQYKGQTLCKRTKVLLIVLSVSVVIAVGGLCVLGVLYLNKRVDFESLHAQHEMVLMQLSDQEINNTRLIVSSCKPCEDGWTEHGGKCYFFSSEAQTWFKSRNSCEALKANLVTINTRDVQGFLVSKIKETHWIGLDDLETEGRWVWVNNQTLEETGLQFWFIKASGSEPDNTGGDESSPGEDCACLGYENVELNSWFDASCETKKKFICEKRKFISASLTNYKL</sequence>
<dbReference type="InterPro" id="IPR051379">
    <property type="entry name" value="C-type_Lectin_Receptor_IMM"/>
</dbReference>
<dbReference type="Gene3D" id="3.10.100.10">
    <property type="entry name" value="Mannose-Binding Protein A, subunit A"/>
    <property type="match status" value="1"/>
</dbReference>
<dbReference type="PROSITE" id="PS00615">
    <property type="entry name" value="C_TYPE_LECTIN_1"/>
    <property type="match status" value="1"/>
</dbReference>
<keyword evidence="1" id="KW-0430">Lectin</keyword>
<dbReference type="CDD" id="cd03590">
    <property type="entry name" value="CLECT_DC-SIGN_like"/>
    <property type="match status" value="1"/>
</dbReference>
<evidence type="ECO:0000256" key="1">
    <source>
        <dbReference type="ARBA" id="ARBA00022734"/>
    </source>
</evidence>
<keyword evidence="3" id="KW-0812">Transmembrane</keyword>
<accession>A0A9W7T4W3</accession>
<keyword evidence="3" id="KW-1133">Transmembrane helix</keyword>
<dbReference type="InterPro" id="IPR016187">
    <property type="entry name" value="CTDL_fold"/>
</dbReference>
<dbReference type="SUPFAM" id="SSF56436">
    <property type="entry name" value="C-type lectin-like"/>
    <property type="match status" value="1"/>
</dbReference>
<evidence type="ECO:0000259" key="4">
    <source>
        <dbReference type="PROSITE" id="PS50041"/>
    </source>
</evidence>
<dbReference type="PANTHER" id="PTHR46746:SF9">
    <property type="entry name" value="CD209 ANTIGEN-LIKE PROTEIN C-LIKE"/>
    <property type="match status" value="1"/>
</dbReference>
<keyword evidence="6" id="KW-1185">Reference proteome</keyword>
<name>A0A9W7T4W3_TRIRA</name>
<protein>
    <submittedName>
        <fullName evidence="5">CD209 antigen-like protein E</fullName>
    </submittedName>
</protein>
<dbReference type="GO" id="GO:0030246">
    <property type="term" value="F:carbohydrate binding"/>
    <property type="evidence" value="ECO:0007669"/>
    <property type="project" value="UniProtKB-KW"/>
</dbReference>
<evidence type="ECO:0000256" key="2">
    <source>
        <dbReference type="ARBA" id="ARBA00023157"/>
    </source>
</evidence>